<sequence length="1071" mass="118652">VAETTTLETTEVSIEVPKTETSEVTVEMTKKELTTIDMEIKPQEITETVALVVEKKQEVITESREIHMDIDTKSPEPVVDVAMTFDIEKPKEEILKVKDTSPTPVDTVQVVEEQKIEPPRTETTEFSIDVTKKVEAPITETTEVSLDVTKIETAEKTIEVTKEVEAPVTETTEVTMDISKTEKSEVSVEMTKKELSTVELEVKPQETTEAVTLVVERKQEVVTEAREIHMEIDTKSPEPVQEGAFDLEKPEEEILKVKDTSPVPIGTVEITDEQKVEEPIGEAPQFVKTLEDTHTTEGKPMRLECKVTGIPRPNITWLLDDEELQDTTIYDIVYTEDCTCVLTIHESFPEDEGDYSCKAVNEYGEAITTAELTVTGKDASPARDQTSEMEIMLTKEQVAESTEISLTLTKPEDITFTTESTEQEFVIESRVTDQLNGMSITENGESHSSSTFSTTSSTTTSTTSSTSVDDSEDSDASTVVEEPLSKRKTTETTISTTTKTMSTTSEKSETKMVIENNNASAPVFTKYLEPLIIKDGDQAKFECVVEGDPRPSIVWFREEDAVQPSADFVMEYTENNVCTLEIKEVFPEDAGTYIAMAENDAGTTSCSASLVVEVEEEEVVGPSFVKTPKYKTAEEGETVVFECTFVAQPEPEISWYVNDTEIKSDDHFEISVEREEENTYTVTLTINGVKVEDAGNYKIVVRNDGGDASVSVSLIVNKTIKEITDFTSQLKTEVKTKVGVQYDVKQHDFTSQLKTPRKTKVGVQYDVEQKDFRSTLKPSPLKSSKYETDTKPEEEPRFVVQISDVHVKEGEAARFDCTVEGTPEPSVTFYFLGAPVDADGDIYQVEQGPDGTHSLILPECFPEDAGEYTVKAVNSVGFQEVSAMLTVEEYFSDTSTISSKKEEEAPIEPELPVQDAAATKIQAAFRGMQARKEVEIIKHEKQEITITTTETLEVAPQEVTEVTTEEITLAPDAPESVEVTMEVVEPKESVVDVEQPTFKTESEQVTTITESITMQVGETPTGEEMTFEVIGAPEGITLDVSEKPTFTTTTEKVTVTTEQIGEAPQAPEGQE</sequence>
<dbReference type="Gene3D" id="2.60.40.10">
    <property type="entry name" value="Immunoglobulins"/>
    <property type="match status" value="4"/>
</dbReference>
<feature type="non-terminal residue" evidence="6">
    <location>
        <position position="1071"/>
    </location>
</feature>
<dbReference type="InterPro" id="IPR013783">
    <property type="entry name" value="Ig-like_fold"/>
</dbReference>
<dbReference type="CDD" id="cd23767">
    <property type="entry name" value="IQCD"/>
    <property type="match status" value="1"/>
</dbReference>
<feature type="compositionally biased region" description="Low complexity" evidence="5">
    <location>
        <begin position="491"/>
        <end position="505"/>
    </location>
</feature>
<comment type="similarity">
    <text evidence="2">Belongs to the protein kinase superfamily. CAMK Ser/Thr protein kinase family.</text>
</comment>
<evidence type="ECO:0000313" key="6">
    <source>
        <dbReference type="EMBL" id="CAH1803275.1"/>
    </source>
</evidence>
<dbReference type="PANTHER" id="PTHR47633">
    <property type="entry name" value="IMMUNOGLOBULIN"/>
    <property type="match status" value="1"/>
</dbReference>
<evidence type="ECO:0000256" key="4">
    <source>
        <dbReference type="ARBA" id="ARBA00023319"/>
    </source>
</evidence>
<dbReference type="InterPro" id="IPR007110">
    <property type="entry name" value="Ig-like_dom"/>
</dbReference>
<dbReference type="GO" id="GO:0005737">
    <property type="term" value="C:cytoplasm"/>
    <property type="evidence" value="ECO:0007669"/>
    <property type="project" value="UniProtKB-SubCell"/>
</dbReference>
<name>A0A8J1UFZ9_OWEFU</name>
<dbReference type="InterPro" id="IPR003599">
    <property type="entry name" value="Ig_sub"/>
</dbReference>
<dbReference type="SMART" id="SM00015">
    <property type="entry name" value="IQ"/>
    <property type="match status" value="1"/>
</dbReference>
<evidence type="ECO:0000256" key="3">
    <source>
        <dbReference type="ARBA" id="ARBA00022490"/>
    </source>
</evidence>
<evidence type="ECO:0000256" key="5">
    <source>
        <dbReference type="SAM" id="MobiDB-lite"/>
    </source>
</evidence>
<dbReference type="SMART" id="SM00408">
    <property type="entry name" value="IGc2"/>
    <property type="match status" value="4"/>
</dbReference>
<dbReference type="FunFam" id="2.60.40.10:FF:000097">
    <property type="entry name" value="Bent, isoform F"/>
    <property type="match status" value="1"/>
</dbReference>
<feature type="non-terminal residue" evidence="6">
    <location>
        <position position="1"/>
    </location>
</feature>
<dbReference type="InterPro" id="IPR013098">
    <property type="entry name" value="Ig_I-set"/>
</dbReference>
<keyword evidence="7" id="KW-1185">Reference proteome</keyword>
<gene>
    <name evidence="6" type="ORF">OFUS_LOCUS26883</name>
</gene>
<keyword evidence="4" id="KW-0393">Immunoglobulin domain</keyword>
<protein>
    <submittedName>
        <fullName evidence="6">Uncharacterized protein</fullName>
    </submittedName>
</protein>
<dbReference type="Proteomes" id="UP000749559">
    <property type="component" value="Unassembled WGS sequence"/>
</dbReference>
<dbReference type="FunFam" id="2.60.40.10:FF:000080">
    <property type="entry name" value="Myosin light chain kinase, smooth muscle"/>
    <property type="match status" value="1"/>
</dbReference>
<proteinExistence type="inferred from homology"/>
<dbReference type="Gene3D" id="1.20.5.190">
    <property type="match status" value="1"/>
</dbReference>
<evidence type="ECO:0000256" key="2">
    <source>
        <dbReference type="ARBA" id="ARBA00006692"/>
    </source>
</evidence>
<dbReference type="PROSITE" id="PS50096">
    <property type="entry name" value="IQ"/>
    <property type="match status" value="1"/>
</dbReference>
<dbReference type="SUPFAM" id="SSF48726">
    <property type="entry name" value="Immunoglobulin"/>
    <property type="match status" value="4"/>
</dbReference>
<evidence type="ECO:0000313" key="7">
    <source>
        <dbReference type="Proteomes" id="UP000749559"/>
    </source>
</evidence>
<dbReference type="PROSITE" id="PS50835">
    <property type="entry name" value="IG_LIKE"/>
    <property type="match status" value="4"/>
</dbReference>
<dbReference type="OrthoDB" id="6157814at2759"/>
<dbReference type="SMART" id="SM00409">
    <property type="entry name" value="IG"/>
    <property type="match status" value="4"/>
</dbReference>
<feature type="compositionally biased region" description="Basic and acidic residues" evidence="5">
    <location>
        <begin position="784"/>
        <end position="794"/>
    </location>
</feature>
<feature type="region of interest" description="Disordered" evidence="5">
    <location>
        <begin position="775"/>
        <end position="794"/>
    </location>
</feature>
<dbReference type="InterPro" id="IPR000048">
    <property type="entry name" value="IQ_motif_EF-hand-BS"/>
</dbReference>
<keyword evidence="3" id="KW-0963">Cytoplasm</keyword>
<dbReference type="Pfam" id="PF07679">
    <property type="entry name" value="I-set"/>
    <property type="match status" value="4"/>
</dbReference>
<dbReference type="Pfam" id="PF00612">
    <property type="entry name" value="IQ"/>
    <property type="match status" value="1"/>
</dbReference>
<comment type="subcellular location">
    <subcellularLocation>
        <location evidence="1">Cytoplasm</location>
    </subcellularLocation>
</comment>
<dbReference type="AlphaFoldDB" id="A0A8J1UFZ9"/>
<dbReference type="InterPro" id="IPR036179">
    <property type="entry name" value="Ig-like_dom_sf"/>
</dbReference>
<evidence type="ECO:0000256" key="1">
    <source>
        <dbReference type="ARBA" id="ARBA00004496"/>
    </source>
</evidence>
<dbReference type="FunFam" id="2.60.40.10:FF:000425">
    <property type="entry name" value="Myosin light chain kinase"/>
    <property type="match status" value="2"/>
</dbReference>
<dbReference type="GO" id="GO:0004672">
    <property type="term" value="F:protein kinase activity"/>
    <property type="evidence" value="ECO:0007669"/>
    <property type="project" value="TreeGrafter"/>
</dbReference>
<dbReference type="EMBL" id="CAIIXF020000424">
    <property type="protein sequence ID" value="CAH1803275.1"/>
    <property type="molecule type" value="Genomic_DNA"/>
</dbReference>
<feature type="compositionally biased region" description="Low complexity" evidence="5">
    <location>
        <begin position="446"/>
        <end position="468"/>
    </location>
</feature>
<organism evidence="6 7">
    <name type="scientific">Owenia fusiformis</name>
    <name type="common">Polychaete worm</name>
    <dbReference type="NCBI Taxonomy" id="6347"/>
    <lineage>
        <taxon>Eukaryota</taxon>
        <taxon>Metazoa</taxon>
        <taxon>Spiralia</taxon>
        <taxon>Lophotrochozoa</taxon>
        <taxon>Annelida</taxon>
        <taxon>Polychaeta</taxon>
        <taxon>Sedentaria</taxon>
        <taxon>Canalipalpata</taxon>
        <taxon>Sabellida</taxon>
        <taxon>Oweniida</taxon>
        <taxon>Oweniidae</taxon>
        <taxon>Owenia</taxon>
    </lineage>
</organism>
<dbReference type="InterPro" id="IPR003598">
    <property type="entry name" value="Ig_sub2"/>
</dbReference>
<comment type="caution">
    <text evidence="6">The sequence shown here is derived from an EMBL/GenBank/DDBJ whole genome shotgun (WGS) entry which is preliminary data.</text>
</comment>
<feature type="region of interest" description="Disordered" evidence="5">
    <location>
        <begin position="439"/>
        <end position="509"/>
    </location>
</feature>
<reference evidence="6" key="1">
    <citation type="submission" date="2022-03" db="EMBL/GenBank/DDBJ databases">
        <authorList>
            <person name="Martin C."/>
        </authorList>
    </citation>
    <scope>NUCLEOTIDE SEQUENCE</scope>
</reference>
<accession>A0A8J1UFZ9</accession>
<dbReference type="PANTHER" id="PTHR47633:SF4">
    <property type="entry name" value="MYOPALLADIN ISOFORM X1"/>
    <property type="match status" value="1"/>
</dbReference>